<evidence type="ECO:0000313" key="2">
    <source>
        <dbReference type="Proteomes" id="UP000310822"/>
    </source>
</evidence>
<protein>
    <submittedName>
        <fullName evidence="1">Uncharacterized protein</fullName>
    </submittedName>
</protein>
<name>A0AAJ5P7U6_STREE</name>
<organism evidence="1 2">
    <name type="scientific">Streptococcus pneumoniae</name>
    <dbReference type="NCBI Taxonomy" id="1313"/>
    <lineage>
        <taxon>Bacteria</taxon>
        <taxon>Bacillati</taxon>
        <taxon>Bacillota</taxon>
        <taxon>Bacilli</taxon>
        <taxon>Lactobacillales</taxon>
        <taxon>Streptococcaceae</taxon>
        <taxon>Streptococcus</taxon>
    </lineage>
</organism>
<comment type="caution">
    <text evidence="1">The sequence shown here is derived from an EMBL/GenBank/DDBJ whole genome shotgun (WGS) entry which is preliminary data.</text>
</comment>
<dbReference type="Proteomes" id="UP000310822">
    <property type="component" value="Unassembled WGS sequence"/>
</dbReference>
<dbReference type="EMBL" id="CAASIK010000019">
    <property type="protein sequence ID" value="VNB69746.1"/>
    <property type="molecule type" value="Genomic_DNA"/>
</dbReference>
<gene>
    <name evidence="1" type="ORF">SAMEA2783718_02117</name>
</gene>
<sequence>MKNNDIIQFIKTKISREFNLEGKPEGISIHIVGSLAIRIRLGQSLENYFNGESDIDCIVVILENGIITQNSEMFERKVQDTFLNNQVDVINYSIVYGKKRNSINIKFIKKENLYKLTDIREVNFKSLRKDSLVRHKPVTKFYGEENEIEFEYLEKQAGELYLIEYHFFTFTNNIFFLCDIHSMLLFSLNISNTNYKDLPEILFFKMELYSILKKKDDLYYFSMFKNFHHIVKSPEEISKLIPKLSIFLIDQKESMDLLTYFEIRKLTRESILEPIIIICGARESHDYIKTNFLNFKIYAALEILENFSWIKTIQDSKIYLEANENDNLYSVIELFSLFEKFSNKLNNIFASKKICSDKNMSKFEYYYDKKLFFPMDNKLSSSLIFLGGLEDCFYKLVKLKDTELVKMSDEFFSEKTTKIENIIQKYNIIVKLVSFLCNEDTSNTSKSLKNFFEELTNTKAKMSKNMKIITASSDTTSLIDVLFLSGDFKSKNELHRLFIQNSVKSLSGEILKQGCIDFKGEVIKIGKRRYYKIE</sequence>
<accession>A0AAJ5P7U6</accession>
<proteinExistence type="predicted"/>
<dbReference type="RefSeq" id="WP_137996153.1">
    <property type="nucleotide sequence ID" value="NZ_JAQGDL010000007.1"/>
</dbReference>
<dbReference type="AlphaFoldDB" id="A0AAJ5P7U6"/>
<evidence type="ECO:0000313" key="1">
    <source>
        <dbReference type="EMBL" id="VNB69746.1"/>
    </source>
</evidence>
<reference evidence="1 2" key="1">
    <citation type="submission" date="2019-04" db="EMBL/GenBank/DDBJ databases">
        <authorList>
            <consortium name="Pathogen Informatics"/>
        </authorList>
    </citation>
    <scope>NUCLEOTIDE SEQUENCE [LARGE SCALE GENOMIC DNA]</scope>
    <source>
        <strain evidence="1 2">GPSC54</strain>
    </source>
</reference>